<accession>A0A9X3PQS7</accession>
<sequence>MHQALVDAMHDYFDAGMTMDLDRLDAIYDDEFENLRVDRAGRSITLSKDQFMARFRALKAQGETVGESVDDATFPASNVFGDHALIVMRRVENDEPSQYAFVWRLADGRPATILRELTFDHDISYLLAMVAAAQS</sequence>
<dbReference type="Proteomes" id="UP001145799">
    <property type="component" value="Unassembled WGS sequence"/>
</dbReference>
<dbReference type="RefSeq" id="WP_270119967.1">
    <property type="nucleotide sequence ID" value="NZ_BAAAOM010000001.1"/>
</dbReference>
<organism evidence="1 3">
    <name type="scientific">Glycomyces lechevalierae</name>
    <dbReference type="NCBI Taxonomy" id="256034"/>
    <lineage>
        <taxon>Bacteria</taxon>
        <taxon>Bacillati</taxon>
        <taxon>Actinomycetota</taxon>
        <taxon>Actinomycetes</taxon>
        <taxon>Glycomycetales</taxon>
        <taxon>Glycomycetaceae</taxon>
        <taxon>Glycomyces</taxon>
    </lineage>
</organism>
<dbReference type="SUPFAM" id="SSF54427">
    <property type="entry name" value="NTF2-like"/>
    <property type="match status" value="1"/>
</dbReference>
<dbReference type="AlphaFoldDB" id="A0A9X3PQS7"/>
<dbReference type="EMBL" id="JAPZVQ010000001">
    <property type="protein sequence ID" value="MDA1383753.1"/>
    <property type="molecule type" value="Genomic_DNA"/>
</dbReference>
<dbReference type="InterPro" id="IPR032710">
    <property type="entry name" value="NTF2-like_dom_sf"/>
</dbReference>
<reference evidence="2 4" key="2">
    <citation type="submission" date="2023-07" db="EMBL/GenBank/DDBJ databases">
        <title>Sequencing the genomes of 1000 actinobacteria strains.</title>
        <authorList>
            <person name="Klenk H.-P."/>
        </authorList>
    </citation>
    <scope>NUCLEOTIDE SEQUENCE [LARGE SCALE GENOMIC DNA]</scope>
    <source>
        <strain evidence="2 4">DSM 44724</strain>
    </source>
</reference>
<gene>
    <name evidence="2" type="ORF">J2S69_004975</name>
    <name evidence="1" type="ORF">O2L01_02055</name>
</gene>
<evidence type="ECO:0000313" key="3">
    <source>
        <dbReference type="Proteomes" id="UP001145799"/>
    </source>
</evidence>
<dbReference type="Gene3D" id="3.10.450.50">
    <property type="match status" value="1"/>
</dbReference>
<reference evidence="1" key="1">
    <citation type="submission" date="2022-12" db="EMBL/GenBank/DDBJ databases">
        <title>Gycomyces niveus sp.nov., a novel actinomycete isolated from soil in Shouguang.</title>
        <authorList>
            <person name="Yang X."/>
        </authorList>
    </citation>
    <scope>NUCLEOTIDE SEQUENCE</scope>
    <source>
        <strain evidence="1">DSM 44724</strain>
    </source>
</reference>
<protein>
    <submittedName>
        <fullName evidence="2">Ketosteroid isomerase-like protein</fullName>
    </submittedName>
</protein>
<name>A0A9X3PQS7_9ACTN</name>
<dbReference type="Proteomes" id="UP001183604">
    <property type="component" value="Unassembled WGS sequence"/>
</dbReference>
<proteinExistence type="predicted"/>
<evidence type="ECO:0000313" key="4">
    <source>
        <dbReference type="Proteomes" id="UP001183604"/>
    </source>
</evidence>
<keyword evidence="4" id="KW-1185">Reference proteome</keyword>
<evidence type="ECO:0000313" key="1">
    <source>
        <dbReference type="EMBL" id="MDA1383753.1"/>
    </source>
</evidence>
<comment type="caution">
    <text evidence="1">The sequence shown here is derived from an EMBL/GenBank/DDBJ whole genome shotgun (WGS) entry which is preliminary data.</text>
</comment>
<dbReference type="EMBL" id="JAVDYD010000001">
    <property type="protein sequence ID" value="MDR7341256.1"/>
    <property type="molecule type" value="Genomic_DNA"/>
</dbReference>
<evidence type="ECO:0000313" key="2">
    <source>
        <dbReference type="EMBL" id="MDR7341256.1"/>
    </source>
</evidence>